<feature type="non-terminal residue" evidence="1">
    <location>
        <position position="158"/>
    </location>
</feature>
<organism evidence="1 2">
    <name type="scientific">Paraglomus brasilianum</name>
    <dbReference type="NCBI Taxonomy" id="144538"/>
    <lineage>
        <taxon>Eukaryota</taxon>
        <taxon>Fungi</taxon>
        <taxon>Fungi incertae sedis</taxon>
        <taxon>Mucoromycota</taxon>
        <taxon>Glomeromycotina</taxon>
        <taxon>Glomeromycetes</taxon>
        <taxon>Paraglomerales</taxon>
        <taxon>Paraglomeraceae</taxon>
        <taxon>Paraglomus</taxon>
    </lineage>
</organism>
<feature type="non-terminal residue" evidence="1">
    <location>
        <position position="1"/>
    </location>
</feature>
<protein>
    <submittedName>
        <fullName evidence="1">4475_t:CDS:1</fullName>
    </submittedName>
</protein>
<dbReference type="Proteomes" id="UP000789739">
    <property type="component" value="Unassembled WGS sequence"/>
</dbReference>
<name>A0A9N9E3R5_9GLOM</name>
<dbReference type="AlphaFoldDB" id="A0A9N9E3R5"/>
<gene>
    <name evidence="1" type="ORF">PBRASI_LOCUS10921</name>
</gene>
<dbReference type="OrthoDB" id="2434948at2759"/>
<accession>A0A9N9E3R5</accession>
<evidence type="ECO:0000313" key="1">
    <source>
        <dbReference type="EMBL" id="CAG8663616.1"/>
    </source>
</evidence>
<keyword evidence="2" id="KW-1185">Reference proteome</keyword>
<reference evidence="1" key="1">
    <citation type="submission" date="2021-06" db="EMBL/GenBank/DDBJ databases">
        <authorList>
            <person name="Kallberg Y."/>
            <person name="Tangrot J."/>
            <person name="Rosling A."/>
        </authorList>
    </citation>
    <scope>NUCLEOTIDE SEQUENCE</scope>
    <source>
        <strain evidence="1">BR232B</strain>
    </source>
</reference>
<dbReference type="EMBL" id="CAJVPI010003929">
    <property type="protein sequence ID" value="CAG8663616.1"/>
    <property type="molecule type" value="Genomic_DNA"/>
</dbReference>
<evidence type="ECO:0000313" key="2">
    <source>
        <dbReference type="Proteomes" id="UP000789739"/>
    </source>
</evidence>
<sequence>KAFKLEEDYGLEGVSGDDLIGEEIKCLDLQFHYKGKWLSLDNTEVIDFQICKNPSTRMVMDARNKISFGFSLENCTRYAKIEINGMSIPLIGDNSNKASPIKNNLSSHKVHLSAKDITSDSHICRISSHQKKKRYGEAKIIKSVIVSESDSTTSSGSE</sequence>
<comment type="caution">
    <text evidence="1">The sequence shown here is derived from an EMBL/GenBank/DDBJ whole genome shotgun (WGS) entry which is preliminary data.</text>
</comment>
<proteinExistence type="predicted"/>